<dbReference type="AlphaFoldDB" id="A0A182NXB4"/>
<dbReference type="VEuPathDB" id="VectorBase:ADIR014497"/>
<organism evidence="2 3">
    <name type="scientific">Anopheles dirus</name>
    <dbReference type="NCBI Taxonomy" id="7168"/>
    <lineage>
        <taxon>Eukaryota</taxon>
        <taxon>Metazoa</taxon>
        <taxon>Ecdysozoa</taxon>
        <taxon>Arthropoda</taxon>
        <taxon>Hexapoda</taxon>
        <taxon>Insecta</taxon>
        <taxon>Pterygota</taxon>
        <taxon>Neoptera</taxon>
        <taxon>Endopterygota</taxon>
        <taxon>Diptera</taxon>
        <taxon>Nematocera</taxon>
        <taxon>Culicoidea</taxon>
        <taxon>Culicidae</taxon>
        <taxon>Anophelinae</taxon>
        <taxon>Anopheles</taxon>
    </lineage>
</organism>
<protein>
    <submittedName>
        <fullName evidence="2">Uncharacterized protein</fullName>
    </submittedName>
</protein>
<dbReference type="EnsemblMetazoa" id="ADIR014497-RA">
    <property type="protein sequence ID" value="ADIR014497-PA"/>
    <property type="gene ID" value="ADIR014497"/>
</dbReference>
<reference evidence="3" key="1">
    <citation type="submission" date="2013-03" db="EMBL/GenBank/DDBJ databases">
        <title>The Genome Sequence of Anopheles dirus WRAIR2.</title>
        <authorList>
            <consortium name="The Broad Institute Genomics Platform"/>
            <person name="Neafsey D.E."/>
            <person name="Walton C."/>
            <person name="Walker B."/>
            <person name="Young S.K."/>
            <person name="Zeng Q."/>
            <person name="Gargeya S."/>
            <person name="Fitzgerald M."/>
            <person name="Haas B."/>
            <person name="Abouelleil A."/>
            <person name="Allen A.W."/>
            <person name="Alvarado L."/>
            <person name="Arachchi H.M."/>
            <person name="Berlin A.M."/>
            <person name="Chapman S.B."/>
            <person name="Gainer-Dewar J."/>
            <person name="Goldberg J."/>
            <person name="Griggs A."/>
            <person name="Gujja S."/>
            <person name="Hansen M."/>
            <person name="Howarth C."/>
            <person name="Imamovic A."/>
            <person name="Ireland A."/>
            <person name="Larimer J."/>
            <person name="McCowan C."/>
            <person name="Murphy C."/>
            <person name="Pearson M."/>
            <person name="Poon T.W."/>
            <person name="Priest M."/>
            <person name="Roberts A."/>
            <person name="Saif S."/>
            <person name="Shea T."/>
            <person name="Sisk P."/>
            <person name="Sykes S."/>
            <person name="Wortman J."/>
            <person name="Nusbaum C."/>
            <person name="Birren B."/>
        </authorList>
    </citation>
    <scope>NUCLEOTIDE SEQUENCE [LARGE SCALE GENOMIC DNA]</scope>
    <source>
        <strain evidence="3">WRAIR2</strain>
    </source>
</reference>
<reference evidence="2" key="2">
    <citation type="submission" date="2020-05" db="UniProtKB">
        <authorList>
            <consortium name="EnsemblMetazoa"/>
        </authorList>
    </citation>
    <scope>IDENTIFICATION</scope>
    <source>
        <strain evidence="2">WRAIR2</strain>
    </source>
</reference>
<sequence length="66" mass="7725">MNSISVPKKCILFDGLSLCREMINIRNLVFMIMIIMVVMIMVMMRMVMVMVVVVMMVPRRLDTRIS</sequence>
<dbReference type="Proteomes" id="UP000075884">
    <property type="component" value="Unassembled WGS sequence"/>
</dbReference>
<evidence type="ECO:0000256" key="1">
    <source>
        <dbReference type="SAM" id="Phobius"/>
    </source>
</evidence>
<keyword evidence="1" id="KW-1133">Transmembrane helix</keyword>
<evidence type="ECO:0000313" key="3">
    <source>
        <dbReference type="Proteomes" id="UP000075884"/>
    </source>
</evidence>
<accession>A0A182NXB4</accession>
<keyword evidence="1" id="KW-0812">Transmembrane</keyword>
<feature type="transmembrane region" description="Helical" evidence="1">
    <location>
        <begin position="28"/>
        <end position="57"/>
    </location>
</feature>
<proteinExistence type="predicted"/>
<keyword evidence="3" id="KW-1185">Reference proteome</keyword>
<keyword evidence="1" id="KW-0472">Membrane</keyword>
<name>A0A182NXB4_9DIPT</name>
<evidence type="ECO:0000313" key="2">
    <source>
        <dbReference type="EnsemblMetazoa" id="ADIR014497-PA"/>
    </source>
</evidence>